<sequence length="345" mass="39165">MKKIFLIIIALILIGGVFMFWNTMNNSDKEKVTYSKEEGTTLVLSAPSLDDKYYKKVFQDIVDFQIAYAKKVIDSGIDDVRICVDNKTRKFYVNKGIDDILLTANIDDIWMRDFTTVNPNNPVQFIYTHASMSKADSKRVQKSFTDFADEVGFERRKSSLILDGGNIVDNHAGMAITTTRFLEDNDLSYQEGKEELAKTLDAKHVAIIEPDDEILAHSDGMTAFIDENTLLLYKYDDKEFDESILDELQKSLPGIKIITLPLKIPKNIEKWPGFESAFGINLNLVYTKDCLYVPTFSLESDKEVLKLIEENTDKKVVPIDATKVAKMGGSVRCLTWQVKGSFEQN</sequence>
<dbReference type="STRING" id="1859473.BG261_10365"/>
<dbReference type="PANTHER" id="PTHR31377:SF0">
    <property type="entry name" value="AGMATINE DEIMINASE-RELATED"/>
    <property type="match status" value="1"/>
</dbReference>
<evidence type="ECO:0000313" key="2">
    <source>
        <dbReference type="EMBL" id="OFI50038.1"/>
    </source>
</evidence>
<reference evidence="3" key="1">
    <citation type="submission" date="2016-09" db="EMBL/GenBank/DDBJ databases">
        <title>Draft genome sequence of a novel species of the family Streptococcaceae isolated from flowers.</title>
        <authorList>
            <person name="Chuah L.-O."/>
            <person name="Yap K.-P."/>
            <person name="Thong K.L."/>
            <person name="Liong M.T."/>
            <person name="Ahmad R."/>
            <person name="Rusul G."/>
        </authorList>
    </citation>
    <scope>NUCLEOTIDE SEQUENCE [LARGE SCALE GENOMIC DNA]</scope>
    <source>
        <strain evidence="3">DF1</strain>
    </source>
</reference>
<comment type="caution">
    <text evidence="2">The sequence shown here is derived from an EMBL/GenBank/DDBJ whole genome shotgun (WGS) entry which is preliminary data.</text>
</comment>
<protein>
    <recommendedName>
        <fullName evidence="4">Agmatine deiminase</fullName>
    </recommendedName>
</protein>
<dbReference type="SUPFAM" id="SSF55909">
    <property type="entry name" value="Pentein"/>
    <property type="match status" value="1"/>
</dbReference>
<keyword evidence="1" id="KW-0378">Hydrolase</keyword>
<accession>A0A1E8GRB5</accession>
<keyword evidence="3" id="KW-1185">Reference proteome</keyword>
<dbReference type="Pfam" id="PF04371">
    <property type="entry name" value="PAD_porph"/>
    <property type="match status" value="1"/>
</dbReference>
<dbReference type="InterPro" id="IPR007466">
    <property type="entry name" value="Peptidyl-Arg-deiminase_porph"/>
</dbReference>
<dbReference type="EMBL" id="MKIR01000004">
    <property type="protein sequence ID" value="OFI50038.1"/>
    <property type="molecule type" value="Genomic_DNA"/>
</dbReference>
<evidence type="ECO:0008006" key="4">
    <source>
        <dbReference type="Google" id="ProtNLM"/>
    </source>
</evidence>
<organism evidence="2 3">
    <name type="scientific">Floricoccus tropicus</name>
    <dbReference type="NCBI Taxonomy" id="1859473"/>
    <lineage>
        <taxon>Bacteria</taxon>
        <taxon>Bacillati</taxon>
        <taxon>Bacillota</taxon>
        <taxon>Bacilli</taxon>
        <taxon>Lactobacillales</taxon>
        <taxon>Streptococcaceae</taxon>
        <taxon>Floricoccus</taxon>
    </lineage>
</organism>
<gene>
    <name evidence="2" type="ORF">BG261_10365</name>
</gene>
<dbReference type="Gene3D" id="3.75.10.10">
    <property type="entry name" value="L-arginine/glycine Amidinotransferase, Chain A"/>
    <property type="match status" value="1"/>
</dbReference>
<dbReference type="PANTHER" id="PTHR31377">
    <property type="entry name" value="AGMATINE DEIMINASE-RELATED"/>
    <property type="match status" value="1"/>
</dbReference>
<dbReference type="GO" id="GO:0047632">
    <property type="term" value="F:agmatine deiminase activity"/>
    <property type="evidence" value="ECO:0007669"/>
    <property type="project" value="TreeGrafter"/>
</dbReference>
<name>A0A1E8GRB5_9LACT</name>
<evidence type="ECO:0000256" key="1">
    <source>
        <dbReference type="ARBA" id="ARBA00022801"/>
    </source>
</evidence>
<dbReference type="GO" id="GO:0004668">
    <property type="term" value="F:protein-arginine deiminase activity"/>
    <property type="evidence" value="ECO:0007669"/>
    <property type="project" value="InterPro"/>
</dbReference>
<dbReference type="AlphaFoldDB" id="A0A1E8GRB5"/>
<evidence type="ECO:0000313" key="3">
    <source>
        <dbReference type="Proteomes" id="UP000178622"/>
    </source>
</evidence>
<proteinExistence type="predicted"/>
<dbReference type="Proteomes" id="UP000178622">
    <property type="component" value="Unassembled WGS sequence"/>
</dbReference>
<dbReference type="GO" id="GO:0009446">
    <property type="term" value="P:putrescine biosynthetic process"/>
    <property type="evidence" value="ECO:0007669"/>
    <property type="project" value="InterPro"/>
</dbReference>